<dbReference type="InterPro" id="IPR013525">
    <property type="entry name" value="ABC2_TM"/>
</dbReference>
<sequence length="261" mass="26843">MRTVRTVVLSGVLGFRALFAWNTPGLFVTSLVLTPALQIVFFVAVGAAFDYQNPVFFIVGNGVQVAATAGIAGMVSVIADERRFGTLSMVLGAPTSRIAVFVGRMLPGMACGFAVAALTSSVGLLAVGRAPTLSQVGGYALAIGVATVSCSAMGLALSAFGLIYREIFQIATAAYLLLMVVSGANIDRAALPGWVRGLGDVLPTTHSIDGIRDLLSGGALPALAAPLLMELAVAAAWTAGALVLMKLLESLAKRRAALDLY</sequence>
<feature type="transmembrane region" description="Helical" evidence="6">
    <location>
        <begin position="139"/>
        <end position="160"/>
    </location>
</feature>
<keyword evidence="9" id="KW-1185">Reference proteome</keyword>
<proteinExistence type="predicted"/>
<feature type="transmembrane region" description="Helical" evidence="6">
    <location>
        <begin position="223"/>
        <end position="245"/>
    </location>
</feature>
<keyword evidence="3 6" id="KW-1133">Transmembrane helix</keyword>
<dbReference type="InterPro" id="IPR000412">
    <property type="entry name" value="ABC_2_transport"/>
</dbReference>
<comment type="caution">
    <text evidence="8">The sequence shown here is derived from an EMBL/GenBank/DDBJ whole genome shotgun (WGS) entry which is preliminary data.</text>
</comment>
<keyword evidence="4 6" id="KW-0472">Membrane</keyword>
<gene>
    <name evidence="8" type="ORF">P5G50_01015</name>
</gene>
<dbReference type="RefSeq" id="WP_301209831.1">
    <property type="nucleotide sequence ID" value="NZ_JAROCF010000001.1"/>
</dbReference>
<feature type="transmembrane region" description="Helical" evidence="6">
    <location>
        <begin position="109"/>
        <end position="127"/>
    </location>
</feature>
<dbReference type="PIRSF" id="PIRSF006648">
    <property type="entry name" value="DrrB"/>
    <property type="match status" value="1"/>
</dbReference>
<feature type="transmembrane region" description="Helical" evidence="6">
    <location>
        <begin position="56"/>
        <end position="78"/>
    </location>
</feature>
<dbReference type="EMBL" id="JAROCF010000001">
    <property type="protein sequence ID" value="MDN4613016.1"/>
    <property type="molecule type" value="Genomic_DNA"/>
</dbReference>
<accession>A0ABT8K6G0</accession>
<evidence type="ECO:0000256" key="3">
    <source>
        <dbReference type="ARBA" id="ARBA00022989"/>
    </source>
</evidence>
<dbReference type="PANTHER" id="PTHR43229:SF6">
    <property type="entry name" value="ABC-TYPE MULTIDRUG TRANSPORT SYSTEM, PERMEASE COMPONENT"/>
    <property type="match status" value="1"/>
</dbReference>
<feature type="domain" description="ABC-2 type transporter transmembrane" evidence="7">
    <location>
        <begin position="20"/>
        <end position="213"/>
    </location>
</feature>
<evidence type="ECO:0000256" key="1">
    <source>
        <dbReference type="ARBA" id="ARBA00004141"/>
    </source>
</evidence>
<comment type="subcellular location">
    <subcellularLocation>
        <location evidence="1">Membrane</location>
        <topology evidence="1">Multi-pass membrane protein</topology>
    </subcellularLocation>
</comment>
<dbReference type="PANTHER" id="PTHR43229">
    <property type="entry name" value="NODULATION PROTEIN J"/>
    <property type="match status" value="1"/>
</dbReference>
<reference evidence="8" key="1">
    <citation type="submission" date="2023-06" db="EMBL/GenBank/DDBJ databases">
        <title>MT1 and MT2 Draft Genomes of Novel Species.</title>
        <authorList>
            <person name="Venkateswaran K."/>
        </authorList>
    </citation>
    <scope>NUCLEOTIDE SEQUENCE</scope>
    <source>
        <strain evidence="8">F6_8S_P_1B</strain>
    </source>
</reference>
<protein>
    <submittedName>
        <fullName evidence="8">ABC transporter permease</fullName>
    </submittedName>
</protein>
<evidence type="ECO:0000256" key="4">
    <source>
        <dbReference type="ARBA" id="ARBA00023136"/>
    </source>
</evidence>
<dbReference type="Pfam" id="PF01061">
    <property type="entry name" value="ABC2_membrane"/>
    <property type="match status" value="1"/>
</dbReference>
<feature type="transmembrane region" description="Helical" evidence="6">
    <location>
        <begin position="167"/>
        <end position="186"/>
    </location>
</feature>
<evidence type="ECO:0000259" key="7">
    <source>
        <dbReference type="Pfam" id="PF01061"/>
    </source>
</evidence>
<dbReference type="Proteomes" id="UP001174208">
    <property type="component" value="Unassembled WGS sequence"/>
</dbReference>
<evidence type="ECO:0000313" key="9">
    <source>
        <dbReference type="Proteomes" id="UP001174208"/>
    </source>
</evidence>
<keyword evidence="2 6" id="KW-0812">Transmembrane</keyword>
<evidence type="ECO:0000256" key="6">
    <source>
        <dbReference type="SAM" id="Phobius"/>
    </source>
</evidence>
<organism evidence="8 9">
    <name type="scientific">Leifsonia williamsii</name>
    <dbReference type="NCBI Taxonomy" id="3035919"/>
    <lineage>
        <taxon>Bacteria</taxon>
        <taxon>Bacillati</taxon>
        <taxon>Actinomycetota</taxon>
        <taxon>Actinomycetes</taxon>
        <taxon>Micrococcales</taxon>
        <taxon>Microbacteriaceae</taxon>
        <taxon>Leifsonia</taxon>
    </lineage>
</organism>
<evidence type="ECO:0000313" key="8">
    <source>
        <dbReference type="EMBL" id="MDN4613016.1"/>
    </source>
</evidence>
<dbReference type="InterPro" id="IPR051784">
    <property type="entry name" value="Nod_factor_ABC_transporter"/>
</dbReference>
<keyword evidence="5" id="KW-0046">Antibiotic resistance</keyword>
<evidence type="ECO:0000256" key="2">
    <source>
        <dbReference type="ARBA" id="ARBA00022692"/>
    </source>
</evidence>
<name>A0ABT8K6G0_9MICO</name>
<feature type="transmembrane region" description="Helical" evidence="6">
    <location>
        <begin position="30"/>
        <end position="49"/>
    </location>
</feature>
<evidence type="ECO:0000256" key="5">
    <source>
        <dbReference type="ARBA" id="ARBA00023251"/>
    </source>
</evidence>